<keyword evidence="7" id="KW-0274">FAD</keyword>
<comment type="similarity">
    <text evidence="2">Belongs to the DNA photolyase class-2 family.</text>
</comment>
<dbReference type="Gene3D" id="1.25.40.80">
    <property type="match status" value="1"/>
</dbReference>
<comment type="catalytic activity">
    <reaction evidence="12">
        <text>cyclobutadipyrimidine (in DNA) = 2 pyrimidine residues (in DNA).</text>
        <dbReference type="EC" id="4.1.99.3"/>
    </reaction>
</comment>
<dbReference type="GO" id="GO:0003904">
    <property type="term" value="F:deoxyribodipyrimidine photo-lyase activity"/>
    <property type="evidence" value="ECO:0007669"/>
    <property type="project" value="UniProtKB-EC"/>
</dbReference>
<dbReference type="Pfam" id="PF00875">
    <property type="entry name" value="DNA_photolyase"/>
    <property type="match status" value="1"/>
</dbReference>
<evidence type="ECO:0000256" key="6">
    <source>
        <dbReference type="ARBA" id="ARBA00022763"/>
    </source>
</evidence>
<dbReference type="FunFam" id="1.10.579.10:FF:000002">
    <property type="entry name" value="Deoxyribodipyrimidine photolyase"/>
    <property type="match status" value="1"/>
</dbReference>
<dbReference type="GO" id="GO:0000719">
    <property type="term" value="P:photoreactive repair"/>
    <property type="evidence" value="ECO:0007669"/>
    <property type="project" value="TreeGrafter"/>
</dbReference>
<dbReference type="InterPro" id="IPR036134">
    <property type="entry name" value="Crypto/Photolyase_FAD-like_sf"/>
</dbReference>
<keyword evidence="9" id="KW-0234">DNA repair</keyword>
<comment type="cofactor">
    <cofactor evidence="1">
        <name>FAD</name>
        <dbReference type="ChEBI" id="CHEBI:57692"/>
    </cofactor>
</comment>
<dbReference type="InterPro" id="IPR036155">
    <property type="entry name" value="Crypto/Photolyase_N_sf"/>
</dbReference>
<organism evidence="14 15">
    <name type="scientific">Adoxophyes honmai entomopoxvirus 'L'</name>
    <dbReference type="NCBI Taxonomy" id="1293540"/>
    <lineage>
        <taxon>Viruses</taxon>
        <taxon>Varidnaviria</taxon>
        <taxon>Bamfordvirae</taxon>
        <taxon>Nucleocytoviricota</taxon>
        <taxon>Pokkesviricetes</taxon>
        <taxon>Chitovirales</taxon>
        <taxon>Poxviridae</taxon>
        <taxon>Entomopoxvirinae</taxon>
        <taxon>Betaentomopoxvirus</taxon>
        <taxon>Betaentomopoxvirus ahonmai</taxon>
    </lineage>
</organism>
<keyword evidence="6" id="KW-0227">DNA damage</keyword>
<dbReference type="PROSITE" id="PS51645">
    <property type="entry name" value="PHR_CRY_ALPHA_BETA"/>
    <property type="match status" value="1"/>
</dbReference>
<dbReference type="InterPro" id="IPR014729">
    <property type="entry name" value="Rossmann-like_a/b/a_fold"/>
</dbReference>
<evidence type="ECO:0000256" key="4">
    <source>
        <dbReference type="ARBA" id="ARBA00014046"/>
    </source>
</evidence>
<evidence type="ECO:0000256" key="10">
    <source>
        <dbReference type="ARBA" id="ARBA00023239"/>
    </source>
</evidence>
<dbReference type="InterPro" id="IPR006050">
    <property type="entry name" value="DNA_photolyase_N"/>
</dbReference>
<dbReference type="Proteomes" id="UP000792575">
    <property type="component" value="Genome"/>
</dbReference>
<dbReference type="GeneID" id="15613957"/>
<keyword evidence="10" id="KW-0456">Lyase</keyword>
<evidence type="ECO:0000256" key="7">
    <source>
        <dbReference type="ARBA" id="ARBA00022827"/>
    </source>
</evidence>
<dbReference type="SUPFAM" id="SSF48173">
    <property type="entry name" value="Cryptochrome/photolyase FAD-binding domain"/>
    <property type="match status" value="1"/>
</dbReference>
<dbReference type="Gene3D" id="3.40.50.620">
    <property type="entry name" value="HUPs"/>
    <property type="match status" value="1"/>
</dbReference>
<dbReference type="KEGG" id="vg:15613957"/>
<evidence type="ECO:0000313" key="14">
    <source>
        <dbReference type="EMBL" id="CCU55349.1"/>
    </source>
</evidence>
<dbReference type="PANTHER" id="PTHR10211:SF0">
    <property type="entry name" value="DEOXYRIBODIPYRIMIDINE PHOTO-LYASE"/>
    <property type="match status" value="1"/>
</dbReference>
<evidence type="ECO:0000256" key="8">
    <source>
        <dbReference type="ARBA" id="ARBA00023125"/>
    </source>
</evidence>
<gene>
    <name evidence="14" type="ORF">AHEV_028</name>
</gene>
<keyword evidence="15" id="KW-1185">Reference proteome</keyword>
<evidence type="ECO:0000256" key="12">
    <source>
        <dbReference type="ARBA" id="ARBA00033999"/>
    </source>
</evidence>
<evidence type="ECO:0000256" key="3">
    <source>
        <dbReference type="ARBA" id="ARBA00013149"/>
    </source>
</evidence>
<dbReference type="Gene3D" id="1.10.579.10">
    <property type="entry name" value="DNA Cyclobutane Dipyrimidine Photolyase, subunit A, domain 3"/>
    <property type="match status" value="1"/>
</dbReference>
<evidence type="ECO:0000313" key="15">
    <source>
        <dbReference type="Proteomes" id="UP000792575"/>
    </source>
</evidence>
<dbReference type="EMBL" id="HF679131">
    <property type="protein sequence ID" value="CCU55349.1"/>
    <property type="molecule type" value="Genomic_DNA"/>
</dbReference>
<dbReference type="OrthoDB" id="5004at10239"/>
<reference evidence="14" key="1">
    <citation type="journal article" date="2013" name="J. Virol.">
        <title>New Insights into the Evolution of Entomopoxvirinae from the Complete Genome Sequences of Four Entomopoxviruses Infecting Adoxophyes honmai, Choristoneura biennis, Choristoneura rosaceana, and Mythimna separata.</title>
        <authorList>
            <person name="Theze J."/>
            <person name="Takatsuka J."/>
            <person name="Li Z."/>
            <person name="Gallais J."/>
            <person name="Doucet D."/>
            <person name="Arif B."/>
            <person name="Nakai M."/>
            <person name="Herniou E.A."/>
        </authorList>
    </citation>
    <scope>NUCLEOTIDE SEQUENCE</scope>
    <source>
        <strain evidence="14">Tokyo</strain>
    </source>
</reference>
<dbReference type="InterPro" id="IPR052219">
    <property type="entry name" value="Photolyase_Class-2"/>
</dbReference>
<keyword evidence="8" id="KW-0238">DNA-binding</keyword>
<dbReference type="EC" id="4.1.99.3" evidence="3"/>
<accession>A0A916P0R1</accession>
<keyword evidence="5" id="KW-0285">Flavoprotein</keyword>
<dbReference type="RefSeq" id="YP_008003851.1">
    <property type="nucleotide sequence ID" value="NC_021247.1"/>
</dbReference>
<protein>
    <recommendedName>
        <fullName evidence="4">Deoxyribodipyrimidine photo-lyase</fullName>
        <ecNumber evidence="3">4.1.99.3</ecNumber>
    </recommendedName>
    <alternativeName>
        <fullName evidence="11">DNA photolyase</fullName>
    </alternativeName>
</protein>
<evidence type="ECO:0000256" key="9">
    <source>
        <dbReference type="ARBA" id="ARBA00023204"/>
    </source>
</evidence>
<evidence type="ECO:0000256" key="2">
    <source>
        <dbReference type="ARBA" id="ARBA00006409"/>
    </source>
</evidence>
<evidence type="ECO:0000256" key="5">
    <source>
        <dbReference type="ARBA" id="ARBA00022630"/>
    </source>
</evidence>
<evidence type="ECO:0000256" key="1">
    <source>
        <dbReference type="ARBA" id="ARBA00001974"/>
    </source>
</evidence>
<dbReference type="PANTHER" id="PTHR10211">
    <property type="entry name" value="DEOXYRIBODIPYRIMIDINE PHOTOLYASE"/>
    <property type="match status" value="1"/>
</dbReference>
<dbReference type="GO" id="GO:0003677">
    <property type="term" value="F:DNA binding"/>
    <property type="evidence" value="ECO:0007669"/>
    <property type="project" value="UniProtKB-KW"/>
</dbReference>
<feature type="domain" description="Photolyase/cryptochrome alpha/beta" evidence="13">
    <location>
        <begin position="22"/>
        <end position="150"/>
    </location>
</feature>
<evidence type="ECO:0000259" key="13">
    <source>
        <dbReference type="PROSITE" id="PS51645"/>
    </source>
</evidence>
<dbReference type="SUPFAM" id="SSF52425">
    <property type="entry name" value="Cryptochrome/photolyase, N-terminal domain"/>
    <property type="match status" value="1"/>
</dbReference>
<proteinExistence type="inferred from homology"/>
<evidence type="ECO:0000256" key="11">
    <source>
        <dbReference type="ARBA" id="ARBA00031671"/>
    </source>
</evidence>
<sequence length="443" mass="53105">MYKSEYFNNRFILYKKSNNTNNNVLYLAYRDLRVYDNWSFLFSQNIANNNKSSMYMLYIVNKNNSINSRQYKFLYEGLPELDILCKKFNVAFHLLLYDAEVLANFVNKYKIGNVIIEQTPLDFHELYYKKPLDKLNVNVYIVDSHNIIPVWVTSNKQEYNARTIRNKINKIKNKYLIEFPKVKNNTNTPIFVNNNFNIIPHDDNSITNIYNIIGGHTNGMNKFNIFKNKINLYKNKKNDPNYNNTSILSPWLHCGMISSQRCVLELLKLEKNESIDAYIEEIFVRKELADNFCYYNKNYKSIESCPNWAITTLDLHKNDERNKFFNIKDLEYGKTDNKLWNYCQYYLLKFGYLNGYLRMFWAKKLLEWTKDPQDAIDKCIYLNDKYFFDGCDPMGYVNILWCIGGLHDRAFKERKIYGKIRFMSQPLMYKKFNVEDFYNKIND</sequence>
<name>A0A916P0R1_9POXV</name>